<keyword evidence="1" id="KW-0812">Transmembrane</keyword>
<sequence>MSALDVVAIGGISFFVIVVSVIMAYYFLKRSQSDN</sequence>
<reference evidence="2 3" key="1">
    <citation type="submission" date="2018-09" db="EMBL/GenBank/DDBJ databases">
        <title>Genomic Encyclopedia of Archaeal and Bacterial Type Strains, Phase II (KMG-II): from individual species to whole genera.</title>
        <authorList>
            <person name="Goeker M."/>
        </authorList>
    </citation>
    <scope>NUCLEOTIDE SEQUENCE [LARGE SCALE GENOMIC DNA]</scope>
    <source>
        <strain evidence="2 3">DSM 17008</strain>
    </source>
</reference>
<evidence type="ECO:0000256" key="1">
    <source>
        <dbReference type="SAM" id="Phobius"/>
    </source>
</evidence>
<proteinExistence type="predicted"/>
<evidence type="ECO:0000313" key="2">
    <source>
        <dbReference type="EMBL" id="RKD75305.1"/>
    </source>
</evidence>
<keyword evidence="1" id="KW-1133">Transmembrane helix</keyword>
<comment type="caution">
    <text evidence="2">The sequence shown here is derived from an EMBL/GenBank/DDBJ whole genome shotgun (WGS) entry which is preliminary data.</text>
</comment>
<accession>A0A419V5P4</accession>
<keyword evidence="3" id="KW-1185">Reference proteome</keyword>
<gene>
    <name evidence="2" type="ORF">ATL39_1004</name>
</gene>
<name>A0A419V5P4_9BACL</name>
<keyword evidence="1" id="KW-0472">Membrane</keyword>
<protein>
    <submittedName>
        <fullName evidence="2">Uncharacterized protein</fullName>
    </submittedName>
</protein>
<dbReference type="Proteomes" id="UP000285120">
    <property type="component" value="Unassembled WGS sequence"/>
</dbReference>
<evidence type="ECO:0000313" key="3">
    <source>
        <dbReference type="Proteomes" id="UP000285120"/>
    </source>
</evidence>
<feature type="transmembrane region" description="Helical" evidence="1">
    <location>
        <begin position="6"/>
        <end position="28"/>
    </location>
</feature>
<organism evidence="2 3">
    <name type="scientific">Sinobaca qinghaiensis</name>
    <dbReference type="NCBI Taxonomy" id="342944"/>
    <lineage>
        <taxon>Bacteria</taxon>
        <taxon>Bacillati</taxon>
        <taxon>Bacillota</taxon>
        <taxon>Bacilli</taxon>
        <taxon>Bacillales</taxon>
        <taxon>Sporolactobacillaceae</taxon>
        <taxon>Sinobaca</taxon>
    </lineage>
</organism>
<dbReference type="AlphaFoldDB" id="A0A419V5P4"/>
<dbReference type="EMBL" id="RAPK01000007">
    <property type="protein sequence ID" value="RKD75305.1"/>
    <property type="molecule type" value="Genomic_DNA"/>
</dbReference>